<feature type="compositionally biased region" description="Polar residues" evidence="1">
    <location>
        <begin position="533"/>
        <end position="553"/>
    </location>
</feature>
<keyword evidence="3" id="KW-1185">Reference proteome</keyword>
<feature type="compositionally biased region" description="Low complexity" evidence="1">
    <location>
        <begin position="400"/>
        <end position="414"/>
    </location>
</feature>
<dbReference type="Gene3D" id="3.80.10.10">
    <property type="entry name" value="Ribonuclease Inhibitor"/>
    <property type="match status" value="1"/>
</dbReference>
<feature type="region of interest" description="Disordered" evidence="1">
    <location>
        <begin position="276"/>
        <end position="305"/>
    </location>
</feature>
<evidence type="ECO:0000313" key="2">
    <source>
        <dbReference type="EMBL" id="KAK8888297.1"/>
    </source>
</evidence>
<reference evidence="2 3" key="1">
    <citation type="submission" date="2024-04" db="EMBL/GenBank/DDBJ databases">
        <title>Tritrichomonas musculus Genome.</title>
        <authorList>
            <person name="Alves-Ferreira E."/>
            <person name="Grigg M."/>
            <person name="Lorenzi H."/>
            <person name="Galac M."/>
        </authorList>
    </citation>
    <scope>NUCLEOTIDE SEQUENCE [LARGE SCALE GENOMIC DNA]</scope>
    <source>
        <strain evidence="2 3">EAF2021</strain>
    </source>
</reference>
<dbReference type="InterPro" id="IPR032675">
    <property type="entry name" value="LRR_dom_sf"/>
</dbReference>
<comment type="caution">
    <text evidence="2">The sequence shown here is derived from an EMBL/GenBank/DDBJ whole genome shotgun (WGS) entry which is preliminary data.</text>
</comment>
<feature type="region of interest" description="Disordered" evidence="1">
    <location>
        <begin position="365"/>
        <end position="415"/>
    </location>
</feature>
<evidence type="ECO:0000256" key="1">
    <source>
        <dbReference type="SAM" id="MobiDB-lite"/>
    </source>
</evidence>
<dbReference type="Proteomes" id="UP001470230">
    <property type="component" value="Unassembled WGS sequence"/>
</dbReference>
<feature type="compositionally biased region" description="Basic and acidic residues" evidence="1">
    <location>
        <begin position="375"/>
        <end position="384"/>
    </location>
</feature>
<dbReference type="EMBL" id="JAPFFF010000006">
    <property type="protein sequence ID" value="KAK8888297.1"/>
    <property type="molecule type" value="Genomic_DNA"/>
</dbReference>
<feature type="region of interest" description="Disordered" evidence="1">
    <location>
        <begin position="523"/>
        <end position="553"/>
    </location>
</feature>
<sequence>MTKKESQNKPQIVLSRSNINSFVEVTIPAGTTSIAINENYLTDFVGLNSSSKLEYLSIDKNPIISFRGFPSFPNLTYLSLIDTPISKLSNFRALAICVAGQQLKTLNGVEVSTQDRAAALAYGPTETTCQLIIRGWLPKKPISLPARKAKNNTDNNTMQQSMKCRILKIVDEQENDPISVRITRVLRAQGYGIPQIRDFLHEYFSPHTQKKKEQKQLKDDSSIEAQIKKQQQIIDVLAAQLHALRSGNRTFNDYDEMIRTSGINLLRNAEILKRSENDQGQENDQSQENIQSSEFSASKSRKKANKPEYELLRSAVIDFLQVAENTKDNTLIKLLDSITLQTDQDDQEDQEDQYQYQYQYQYQGNQEQQQEMQEYESRQQKSESQEDQAEGEIDYSQFSNNPNQNNNNTNNNNNEFTEDEIMQYDDDYIPRPSTRNIIADMDEKEENLTNSQIQIETSIKDEEEEKNGVKSFNESEDNLNETNDKGINVPENIIDNDNASDKEVDENIKTMLARMDKFIYEEEGFEEDDNLESNQNMLETDSNQPTDDVQPSS</sequence>
<evidence type="ECO:0000313" key="3">
    <source>
        <dbReference type="Proteomes" id="UP001470230"/>
    </source>
</evidence>
<name>A0ABR2KBL4_9EUKA</name>
<gene>
    <name evidence="2" type="ORF">M9Y10_039363</name>
</gene>
<organism evidence="2 3">
    <name type="scientific">Tritrichomonas musculus</name>
    <dbReference type="NCBI Taxonomy" id="1915356"/>
    <lineage>
        <taxon>Eukaryota</taxon>
        <taxon>Metamonada</taxon>
        <taxon>Parabasalia</taxon>
        <taxon>Tritrichomonadida</taxon>
        <taxon>Tritrichomonadidae</taxon>
        <taxon>Tritrichomonas</taxon>
    </lineage>
</organism>
<dbReference type="SUPFAM" id="SSF52075">
    <property type="entry name" value="Outer arm dynein light chain 1"/>
    <property type="match status" value="1"/>
</dbReference>
<proteinExistence type="predicted"/>
<feature type="region of interest" description="Disordered" evidence="1">
    <location>
        <begin position="461"/>
        <end position="501"/>
    </location>
</feature>
<accession>A0ABR2KBL4</accession>
<protein>
    <submittedName>
        <fullName evidence="2">Uncharacterized protein</fullName>
    </submittedName>
</protein>
<feature type="compositionally biased region" description="Polar residues" evidence="1">
    <location>
        <begin position="278"/>
        <end position="298"/>
    </location>
</feature>